<name>A0A9W6KT86_9ACTN</name>
<evidence type="ECO:0000313" key="2">
    <source>
        <dbReference type="EMBL" id="GLL05094.1"/>
    </source>
</evidence>
<accession>A0A9W6KT86</accession>
<organism evidence="2 3">
    <name type="scientific">Dactylosporangium matsuzakiense</name>
    <dbReference type="NCBI Taxonomy" id="53360"/>
    <lineage>
        <taxon>Bacteria</taxon>
        <taxon>Bacillati</taxon>
        <taxon>Actinomycetota</taxon>
        <taxon>Actinomycetes</taxon>
        <taxon>Micromonosporales</taxon>
        <taxon>Micromonosporaceae</taxon>
        <taxon>Dactylosporangium</taxon>
    </lineage>
</organism>
<reference evidence="2" key="1">
    <citation type="journal article" date="2014" name="Int. J. Syst. Evol. Microbiol.">
        <title>Complete genome sequence of Corynebacterium casei LMG S-19264T (=DSM 44701T), isolated from a smear-ripened cheese.</title>
        <authorList>
            <consortium name="US DOE Joint Genome Institute (JGI-PGF)"/>
            <person name="Walter F."/>
            <person name="Albersmeier A."/>
            <person name="Kalinowski J."/>
            <person name="Ruckert C."/>
        </authorList>
    </citation>
    <scope>NUCLEOTIDE SEQUENCE</scope>
    <source>
        <strain evidence="2">VKM Ac-1321</strain>
    </source>
</reference>
<evidence type="ECO:0000256" key="1">
    <source>
        <dbReference type="SAM" id="SignalP"/>
    </source>
</evidence>
<keyword evidence="3" id="KW-1185">Reference proteome</keyword>
<reference evidence="2" key="2">
    <citation type="submission" date="2023-01" db="EMBL/GenBank/DDBJ databases">
        <authorList>
            <person name="Sun Q."/>
            <person name="Evtushenko L."/>
        </authorList>
    </citation>
    <scope>NUCLEOTIDE SEQUENCE</scope>
    <source>
        <strain evidence="2">VKM Ac-1321</strain>
    </source>
</reference>
<comment type="caution">
    <text evidence="2">The sequence shown here is derived from an EMBL/GenBank/DDBJ whole genome shotgun (WGS) entry which is preliminary data.</text>
</comment>
<sequence>MSRTRIIGLLGAVTLGLSGAVAAGSPALAVTCYGDYCSGQDPESSGCSADATTTASARIWGTESYIELRWSPTCKTN</sequence>
<protein>
    <recommendedName>
        <fullName evidence="4">DUF2690 domain-containing protein</fullName>
    </recommendedName>
</protein>
<dbReference type="RefSeq" id="WP_271189775.1">
    <property type="nucleotide sequence ID" value="NZ_BSFP01000053.1"/>
</dbReference>
<dbReference type="Proteomes" id="UP001143480">
    <property type="component" value="Unassembled WGS sequence"/>
</dbReference>
<proteinExistence type="predicted"/>
<evidence type="ECO:0000313" key="3">
    <source>
        <dbReference type="Proteomes" id="UP001143480"/>
    </source>
</evidence>
<dbReference type="EMBL" id="BSFP01000053">
    <property type="protein sequence ID" value="GLL05094.1"/>
    <property type="molecule type" value="Genomic_DNA"/>
</dbReference>
<keyword evidence="1" id="KW-0732">Signal</keyword>
<dbReference type="InterPro" id="IPR021224">
    <property type="entry name" value="DUF2690"/>
</dbReference>
<evidence type="ECO:0008006" key="4">
    <source>
        <dbReference type="Google" id="ProtNLM"/>
    </source>
</evidence>
<feature type="signal peptide" evidence="1">
    <location>
        <begin position="1"/>
        <end position="23"/>
    </location>
</feature>
<gene>
    <name evidence="2" type="ORF">GCM10017581_068410</name>
</gene>
<dbReference type="Pfam" id="PF10901">
    <property type="entry name" value="DUF2690"/>
    <property type="match status" value="1"/>
</dbReference>
<dbReference type="AlphaFoldDB" id="A0A9W6KT86"/>
<feature type="chain" id="PRO_5040775401" description="DUF2690 domain-containing protein" evidence="1">
    <location>
        <begin position="24"/>
        <end position="77"/>
    </location>
</feature>